<feature type="region of interest" description="Disordered" evidence="1">
    <location>
        <begin position="1"/>
        <end position="32"/>
    </location>
</feature>
<gene>
    <name evidence="2" type="ORF">PGLA1383_LOCUS10508</name>
</gene>
<evidence type="ECO:0008006" key="4">
    <source>
        <dbReference type="Google" id="ProtNLM"/>
    </source>
</evidence>
<evidence type="ECO:0000313" key="2">
    <source>
        <dbReference type="EMBL" id="CAE8591848.1"/>
    </source>
</evidence>
<dbReference type="AlphaFoldDB" id="A0A813DV99"/>
<proteinExistence type="predicted"/>
<dbReference type="EMBL" id="CAJNNV010005262">
    <property type="protein sequence ID" value="CAE8591848.1"/>
    <property type="molecule type" value="Genomic_DNA"/>
</dbReference>
<name>A0A813DV99_POLGL</name>
<feature type="compositionally biased region" description="Acidic residues" evidence="1">
    <location>
        <begin position="14"/>
        <end position="32"/>
    </location>
</feature>
<organism evidence="2 3">
    <name type="scientific">Polarella glacialis</name>
    <name type="common">Dinoflagellate</name>
    <dbReference type="NCBI Taxonomy" id="89957"/>
    <lineage>
        <taxon>Eukaryota</taxon>
        <taxon>Sar</taxon>
        <taxon>Alveolata</taxon>
        <taxon>Dinophyceae</taxon>
        <taxon>Suessiales</taxon>
        <taxon>Suessiaceae</taxon>
        <taxon>Polarella</taxon>
    </lineage>
</organism>
<dbReference type="Proteomes" id="UP000654075">
    <property type="component" value="Unassembled WGS sequence"/>
</dbReference>
<sequence>MGAAQQLLDAAEGYSEDDEEEEEEEEFQEEENEELLLALEESLSSSACGPAPLKRACLGLADRDSPKANTAHLMHWPVEVRLCIASFLPWKELMGDTLLCKSWKALDLQDALWKVFFISTWPRLARRREAGADGAVPWRALFRARWARADRKEDSLEEDWLDFSAAQGLEACRGPWDETRRAAPVLAIQEASAKRAAAAELKRAVRRCREELMRSQGLQVPVEADAQHQCRHVEPGCRFHRLGIDAHGSGLDCFICEVSGTLHMCRSVPCGCCVRSADGCFLVCPVSGRCFPKDNSVNEEADESGRLLGAEVTSHNWDPELSAAQQIGRWFEQGYSMSEDQAHDFFGGKMDGGGGSGRRHRRRACIA</sequence>
<accession>A0A813DV99</accession>
<comment type="caution">
    <text evidence="2">The sequence shown here is derived from an EMBL/GenBank/DDBJ whole genome shotgun (WGS) entry which is preliminary data.</text>
</comment>
<reference evidence="2" key="1">
    <citation type="submission" date="2021-02" db="EMBL/GenBank/DDBJ databases">
        <authorList>
            <person name="Dougan E. K."/>
            <person name="Rhodes N."/>
            <person name="Thang M."/>
            <person name="Chan C."/>
        </authorList>
    </citation>
    <scope>NUCLEOTIDE SEQUENCE</scope>
</reference>
<evidence type="ECO:0000256" key="1">
    <source>
        <dbReference type="SAM" id="MobiDB-lite"/>
    </source>
</evidence>
<dbReference type="Gene3D" id="1.20.1280.50">
    <property type="match status" value="1"/>
</dbReference>
<evidence type="ECO:0000313" key="3">
    <source>
        <dbReference type="Proteomes" id="UP000654075"/>
    </source>
</evidence>
<protein>
    <recommendedName>
        <fullName evidence="4">F-box domain-containing protein</fullName>
    </recommendedName>
</protein>
<dbReference type="SUPFAM" id="SSF81383">
    <property type="entry name" value="F-box domain"/>
    <property type="match status" value="1"/>
</dbReference>
<keyword evidence="3" id="KW-1185">Reference proteome</keyword>
<dbReference type="InterPro" id="IPR036047">
    <property type="entry name" value="F-box-like_dom_sf"/>
</dbReference>
<dbReference type="OrthoDB" id="418971at2759"/>